<dbReference type="Proteomes" id="UP001234354">
    <property type="component" value="Unassembled WGS sequence"/>
</dbReference>
<evidence type="ECO:0000259" key="2">
    <source>
        <dbReference type="Pfam" id="PF01464"/>
    </source>
</evidence>
<sequence>MLPFVDMMQCQNLAVPMDVMHHVVQVESSANPYAIGVVGGRLVRQPRNLAEAVATAEMLERRGYNFSVGLAQVNRYNLRKYGVASYAQAFDGCVNLRAGARILSECHARAQGDWGSAFSCYYSGNFTTGYQHGYVQKIFASIAGQRAGMDPGDAIPVVANVSPSASRAGSVADAQAPLSRRVVGQDDGQETLSRSASQDAAAPVVSAARDVAASAAAAAPGPAQAAPSASGVVRLTRNGPVFPTPLQGQKPEAAPAQAAAPQVADAAGKAQGQAGDNAFVF</sequence>
<gene>
    <name evidence="3" type="ORF">QE383_002080</name>
</gene>
<dbReference type="CDD" id="cd16892">
    <property type="entry name" value="LT_VirB1-like"/>
    <property type="match status" value="1"/>
</dbReference>
<dbReference type="SUPFAM" id="SSF53955">
    <property type="entry name" value="Lysozyme-like"/>
    <property type="match status" value="1"/>
</dbReference>
<feature type="region of interest" description="Disordered" evidence="1">
    <location>
        <begin position="169"/>
        <end position="200"/>
    </location>
</feature>
<name>A0AAW8GD19_9GAMM</name>
<dbReference type="InterPro" id="IPR008258">
    <property type="entry name" value="Transglycosylase_SLT_dom_1"/>
</dbReference>
<dbReference type="RefSeq" id="WP_425518681.1">
    <property type="nucleotide sequence ID" value="NZ_JAUTBB010000001.1"/>
</dbReference>
<feature type="domain" description="Transglycosylase SLT" evidence="2">
    <location>
        <begin position="14"/>
        <end position="133"/>
    </location>
</feature>
<feature type="region of interest" description="Disordered" evidence="1">
    <location>
        <begin position="237"/>
        <end position="275"/>
    </location>
</feature>
<protein>
    <submittedName>
        <fullName evidence="3">Type IV secretion system protein VirB1</fullName>
    </submittedName>
</protein>
<comment type="caution">
    <text evidence="3">The sequence shown here is derived from an EMBL/GenBank/DDBJ whole genome shotgun (WGS) entry which is preliminary data.</text>
</comment>
<evidence type="ECO:0000256" key="1">
    <source>
        <dbReference type="SAM" id="MobiDB-lite"/>
    </source>
</evidence>
<dbReference type="Gene3D" id="1.10.530.10">
    <property type="match status" value="1"/>
</dbReference>
<accession>A0AAW8GD19</accession>
<proteinExistence type="predicted"/>
<evidence type="ECO:0000313" key="4">
    <source>
        <dbReference type="Proteomes" id="UP001234354"/>
    </source>
</evidence>
<organism evidence="3 4">
    <name type="scientific">Pseudoxanthomonas winnipegensis</name>
    <dbReference type="NCBI Taxonomy" id="2480810"/>
    <lineage>
        <taxon>Bacteria</taxon>
        <taxon>Pseudomonadati</taxon>
        <taxon>Pseudomonadota</taxon>
        <taxon>Gammaproteobacteria</taxon>
        <taxon>Lysobacterales</taxon>
        <taxon>Lysobacteraceae</taxon>
        <taxon>Pseudoxanthomonas</taxon>
    </lineage>
</organism>
<reference evidence="3" key="1">
    <citation type="submission" date="2023-07" db="EMBL/GenBank/DDBJ databases">
        <title>Functional and genomic diversity of the sorghum phyllosphere microbiome.</title>
        <authorList>
            <person name="Shade A."/>
        </authorList>
    </citation>
    <scope>NUCLEOTIDE SEQUENCE</scope>
    <source>
        <strain evidence="3">SORGH_AS_0908</strain>
    </source>
</reference>
<dbReference type="Pfam" id="PF01464">
    <property type="entry name" value="SLT"/>
    <property type="match status" value="1"/>
</dbReference>
<dbReference type="EMBL" id="JAUTBB010000001">
    <property type="protein sequence ID" value="MDQ1119772.1"/>
    <property type="molecule type" value="Genomic_DNA"/>
</dbReference>
<feature type="compositionally biased region" description="Low complexity" evidence="1">
    <location>
        <begin position="247"/>
        <end position="275"/>
    </location>
</feature>
<evidence type="ECO:0000313" key="3">
    <source>
        <dbReference type="EMBL" id="MDQ1119772.1"/>
    </source>
</evidence>
<dbReference type="InterPro" id="IPR023346">
    <property type="entry name" value="Lysozyme-like_dom_sf"/>
</dbReference>
<dbReference type="AlphaFoldDB" id="A0AAW8GD19"/>